<dbReference type="EMBL" id="JABEBT010000108">
    <property type="protein sequence ID" value="KAF7632233.1"/>
    <property type="molecule type" value="Genomic_DNA"/>
</dbReference>
<dbReference type="AlphaFoldDB" id="A0A8S9ZFZ0"/>
<sequence>LFLTRKAINKLFIEIEIQKKKYIGKDRRTVYKLKCFRLTDPENPVGVFS</sequence>
<dbReference type="Proteomes" id="UP000605970">
    <property type="component" value="Unassembled WGS sequence"/>
</dbReference>
<organism evidence="1 2">
    <name type="scientific">Meloidogyne graminicola</name>
    <dbReference type="NCBI Taxonomy" id="189291"/>
    <lineage>
        <taxon>Eukaryota</taxon>
        <taxon>Metazoa</taxon>
        <taxon>Ecdysozoa</taxon>
        <taxon>Nematoda</taxon>
        <taxon>Chromadorea</taxon>
        <taxon>Rhabditida</taxon>
        <taxon>Tylenchina</taxon>
        <taxon>Tylenchomorpha</taxon>
        <taxon>Tylenchoidea</taxon>
        <taxon>Meloidogynidae</taxon>
        <taxon>Meloidogyninae</taxon>
        <taxon>Meloidogyne</taxon>
    </lineage>
</organism>
<accession>A0A8S9ZFZ0</accession>
<keyword evidence="2" id="KW-1185">Reference proteome</keyword>
<evidence type="ECO:0000313" key="1">
    <source>
        <dbReference type="EMBL" id="KAF7632233.1"/>
    </source>
</evidence>
<evidence type="ECO:0000313" key="2">
    <source>
        <dbReference type="Proteomes" id="UP000605970"/>
    </source>
</evidence>
<proteinExistence type="predicted"/>
<protein>
    <submittedName>
        <fullName evidence="1">Uncharacterized protein</fullName>
    </submittedName>
</protein>
<gene>
    <name evidence="1" type="ORF">Mgra_00008352</name>
</gene>
<name>A0A8S9ZFZ0_9BILA</name>
<comment type="caution">
    <text evidence="1">The sequence shown here is derived from an EMBL/GenBank/DDBJ whole genome shotgun (WGS) entry which is preliminary data.</text>
</comment>
<reference evidence="1" key="1">
    <citation type="journal article" date="2020" name="Ecol. Evol.">
        <title>Genome structure and content of the rice root-knot nematode (Meloidogyne graminicola).</title>
        <authorList>
            <person name="Phan N.T."/>
            <person name="Danchin E.G.J."/>
            <person name="Klopp C."/>
            <person name="Perfus-Barbeoch L."/>
            <person name="Kozlowski D.K."/>
            <person name="Koutsovoulos G.D."/>
            <person name="Lopez-Roques C."/>
            <person name="Bouchez O."/>
            <person name="Zahm M."/>
            <person name="Besnard G."/>
            <person name="Bellafiore S."/>
        </authorList>
    </citation>
    <scope>NUCLEOTIDE SEQUENCE</scope>
    <source>
        <strain evidence="1">VN-18</strain>
    </source>
</reference>
<feature type="non-terminal residue" evidence="1">
    <location>
        <position position="49"/>
    </location>
</feature>